<reference evidence="1 2" key="1">
    <citation type="journal article" date="2019" name="Nat. Ecol. Evol.">
        <title>Megaphylogeny resolves global patterns of mushroom evolution.</title>
        <authorList>
            <person name="Varga T."/>
            <person name="Krizsan K."/>
            <person name="Foldi C."/>
            <person name="Dima B."/>
            <person name="Sanchez-Garcia M."/>
            <person name="Sanchez-Ramirez S."/>
            <person name="Szollosi G.J."/>
            <person name="Szarkandi J.G."/>
            <person name="Papp V."/>
            <person name="Albert L."/>
            <person name="Andreopoulos W."/>
            <person name="Angelini C."/>
            <person name="Antonin V."/>
            <person name="Barry K.W."/>
            <person name="Bougher N.L."/>
            <person name="Buchanan P."/>
            <person name="Buyck B."/>
            <person name="Bense V."/>
            <person name="Catcheside P."/>
            <person name="Chovatia M."/>
            <person name="Cooper J."/>
            <person name="Damon W."/>
            <person name="Desjardin D."/>
            <person name="Finy P."/>
            <person name="Geml J."/>
            <person name="Haridas S."/>
            <person name="Hughes K."/>
            <person name="Justo A."/>
            <person name="Karasinski D."/>
            <person name="Kautmanova I."/>
            <person name="Kiss B."/>
            <person name="Kocsube S."/>
            <person name="Kotiranta H."/>
            <person name="LaButti K.M."/>
            <person name="Lechner B.E."/>
            <person name="Liimatainen K."/>
            <person name="Lipzen A."/>
            <person name="Lukacs Z."/>
            <person name="Mihaltcheva S."/>
            <person name="Morgado L.N."/>
            <person name="Niskanen T."/>
            <person name="Noordeloos M.E."/>
            <person name="Ohm R.A."/>
            <person name="Ortiz-Santana B."/>
            <person name="Ovrebo C."/>
            <person name="Racz N."/>
            <person name="Riley R."/>
            <person name="Savchenko A."/>
            <person name="Shiryaev A."/>
            <person name="Soop K."/>
            <person name="Spirin V."/>
            <person name="Szebenyi C."/>
            <person name="Tomsovsky M."/>
            <person name="Tulloss R.E."/>
            <person name="Uehling J."/>
            <person name="Grigoriev I.V."/>
            <person name="Vagvolgyi C."/>
            <person name="Papp T."/>
            <person name="Martin F.M."/>
            <person name="Miettinen O."/>
            <person name="Hibbett D.S."/>
            <person name="Nagy L.G."/>
        </authorList>
    </citation>
    <scope>NUCLEOTIDE SEQUENCE [LARGE SCALE GENOMIC DNA]</scope>
    <source>
        <strain evidence="1 2">FP101781</strain>
    </source>
</reference>
<accession>A0A4Y7T4D0</accession>
<dbReference type="EMBL" id="QPFP01000030">
    <property type="protein sequence ID" value="TEB28881.1"/>
    <property type="molecule type" value="Genomic_DNA"/>
</dbReference>
<dbReference type="Proteomes" id="UP000298030">
    <property type="component" value="Unassembled WGS sequence"/>
</dbReference>
<evidence type="ECO:0000313" key="1">
    <source>
        <dbReference type="EMBL" id="TEB28881.1"/>
    </source>
</evidence>
<gene>
    <name evidence="1" type="ORF">FA13DRAFT_1711566</name>
</gene>
<name>A0A4Y7T4D0_COPMI</name>
<protein>
    <submittedName>
        <fullName evidence="1">Uncharacterized protein</fullName>
    </submittedName>
</protein>
<dbReference type="AlphaFoldDB" id="A0A4Y7T4D0"/>
<proteinExistence type="predicted"/>
<sequence length="181" mass="19534">MPQLPTKLGYEASQSPARKAPVWAVIALVKSCVKPPVAFWRAQWGAIVANFGRGQGIMSVSVSIHRGRPGMPGQQRGWVPDFAADGDTPISHNAIQPSEINLPLLVVRTFMMPTDAEQAGRGIFAISDGKRVASDTAEGQNIPRIGSNGLSGRASTKMVTASEWILTIMTQLRHNHLKNRA</sequence>
<organism evidence="1 2">
    <name type="scientific">Coprinellus micaceus</name>
    <name type="common">Glistening ink-cap mushroom</name>
    <name type="synonym">Coprinus micaceus</name>
    <dbReference type="NCBI Taxonomy" id="71717"/>
    <lineage>
        <taxon>Eukaryota</taxon>
        <taxon>Fungi</taxon>
        <taxon>Dikarya</taxon>
        <taxon>Basidiomycota</taxon>
        <taxon>Agaricomycotina</taxon>
        <taxon>Agaricomycetes</taxon>
        <taxon>Agaricomycetidae</taxon>
        <taxon>Agaricales</taxon>
        <taxon>Agaricineae</taxon>
        <taxon>Psathyrellaceae</taxon>
        <taxon>Coprinellus</taxon>
    </lineage>
</organism>
<keyword evidence="2" id="KW-1185">Reference proteome</keyword>
<comment type="caution">
    <text evidence="1">The sequence shown here is derived from an EMBL/GenBank/DDBJ whole genome shotgun (WGS) entry which is preliminary data.</text>
</comment>
<evidence type="ECO:0000313" key="2">
    <source>
        <dbReference type="Proteomes" id="UP000298030"/>
    </source>
</evidence>